<evidence type="ECO:0000259" key="16">
    <source>
        <dbReference type="Pfam" id="PF07687"/>
    </source>
</evidence>
<dbReference type="InterPro" id="IPR002933">
    <property type="entry name" value="Peptidase_M20"/>
</dbReference>
<feature type="binding site" evidence="15">
    <location>
        <position position="360"/>
    </location>
    <ligand>
        <name>Zn(2+)</name>
        <dbReference type="ChEBI" id="CHEBI:29105"/>
        <label>2</label>
    </ligand>
</feature>
<dbReference type="PROSITE" id="PS00759">
    <property type="entry name" value="ARGE_DAPE_CPG2_2"/>
    <property type="match status" value="1"/>
</dbReference>
<evidence type="ECO:0000256" key="2">
    <source>
        <dbReference type="ARBA" id="ARBA00006746"/>
    </source>
</evidence>
<dbReference type="InterPro" id="IPR005941">
    <property type="entry name" value="DapE_proteobac"/>
</dbReference>
<dbReference type="EC" id="3.5.1.18" evidence="4 15"/>
<dbReference type="GO" id="GO:0009014">
    <property type="term" value="F:succinyl-diaminopimelate desuccinylase activity"/>
    <property type="evidence" value="ECO:0007669"/>
    <property type="project" value="UniProtKB-UniRule"/>
</dbReference>
<feature type="binding site" evidence="15">
    <location>
        <position position="171"/>
    </location>
    <ligand>
        <name>Zn(2+)</name>
        <dbReference type="ChEBI" id="CHEBI:29105"/>
        <label>1</label>
    </ligand>
</feature>
<feature type="active site" evidence="15">
    <location>
        <position position="77"/>
    </location>
</feature>
<dbReference type="SUPFAM" id="SSF55031">
    <property type="entry name" value="Bacterial exopeptidase dimerisation domain"/>
    <property type="match status" value="1"/>
</dbReference>
<evidence type="ECO:0000313" key="17">
    <source>
        <dbReference type="EMBL" id="RKR03813.1"/>
    </source>
</evidence>
<dbReference type="InterPro" id="IPR036264">
    <property type="entry name" value="Bact_exopeptidase_dim_dom"/>
</dbReference>
<dbReference type="HAMAP" id="MF_01690">
    <property type="entry name" value="DapE"/>
    <property type="match status" value="1"/>
</dbReference>
<dbReference type="UniPathway" id="UPA00034">
    <property type="reaction ID" value="UER00021"/>
</dbReference>
<evidence type="ECO:0000256" key="6">
    <source>
        <dbReference type="ARBA" id="ARBA00022605"/>
    </source>
</evidence>
<evidence type="ECO:0000256" key="13">
    <source>
        <dbReference type="ARBA" id="ARBA00031891"/>
    </source>
</evidence>
<dbReference type="PANTHER" id="PTHR43808">
    <property type="entry name" value="ACETYLORNITHINE DEACETYLASE"/>
    <property type="match status" value="1"/>
</dbReference>
<evidence type="ECO:0000256" key="11">
    <source>
        <dbReference type="ARBA" id="ARBA00023154"/>
    </source>
</evidence>
<comment type="caution">
    <text evidence="17">The sequence shown here is derived from an EMBL/GenBank/DDBJ whole genome shotgun (WGS) entry which is preliminary data.</text>
</comment>
<feature type="binding site" evidence="15">
    <location>
        <position position="108"/>
    </location>
    <ligand>
        <name>Zn(2+)</name>
        <dbReference type="ChEBI" id="CHEBI:29105"/>
        <label>1</label>
    </ligand>
</feature>
<dbReference type="Proteomes" id="UP000273675">
    <property type="component" value="Unassembled WGS sequence"/>
</dbReference>
<dbReference type="OrthoDB" id="9809784at2"/>
<keyword evidence="11 15" id="KW-0457">Lysine biosynthesis</keyword>
<evidence type="ECO:0000256" key="10">
    <source>
        <dbReference type="ARBA" id="ARBA00022915"/>
    </source>
</evidence>
<evidence type="ECO:0000256" key="5">
    <source>
        <dbReference type="ARBA" id="ARBA00022391"/>
    </source>
</evidence>
<keyword evidence="9 15" id="KW-0862">Zinc</keyword>
<comment type="cofactor">
    <cofactor evidence="15">
        <name>Zn(2+)</name>
        <dbReference type="ChEBI" id="CHEBI:29105"/>
    </cofactor>
    <cofactor evidence="15">
        <name>Co(2+)</name>
        <dbReference type="ChEBI" id="CHEBI:48828"/>
    </cofactor>
    <text evidence="15">Binds 2 Zn(2+) or Co(2+) ions per subunit.</text>
</comment>
<evidence type="ECO:0000256" key="7">
    <source>
        <dbReference type="ARBA" id="ARBA00022723"/>
    </source>
</evidence>
<feature type="active site" description="Proton acceptor" evidence="15">
    <location>
        <position position="142"/>
    </location>
</feature>
<feature type="binding site" evidence="15">
    <location>
        <position position="108"/>
    </location>
    <ligand>
        <name>Zn(2+)</name>
        <dbReference type="ChEBI" id="CHEBI:29105"/>
        <label>2</label>
    </ligand>
</feature>
<dbReference type="InterPro" id="IPR001261">
    <property type="entry name" value="ArgE/DapE_CS"/>
</dbReference>
<evidence type="ECO:0000313" key="18">
    <source>
        <dbReference type="Proteomes" id="UP000273675"/>
    </source>
</evidence>
<dbReference type="SUPFAM" id="SSF53187">
    <property type="entry name" value="Zn-dependent exopeptidases"/>
    <property type="match status" value="1"/>
</dbReference>
<evidence type="ECO:0000256" key="9">
    <source>
        <dbReference type="ARBA" id="ARBA00022833"/>
    </source>
</evidence>
<keyword evidence="6 15" id="KW-0028">Amino-acid biosynthesis</keyword>
<evidence type="ECO:0000256" key="15">
    <source>
        <dbReference type="HAMAP-Rule" id="MF_01690"/>
    </source>
</evidence>
<dbReference type="GO" id="GO:0050897">
    <property type="term" value="F:cobalt ion binding"/>
    <property type="evidence" value="ECO:0007669"/>
    <property type="project" value="UniProtKB-UniRule"/>
</dbReference>
<dbReference type="PANTHER" id="PTHR43808:SF31">
    <property type="entry name" value="N-ACETYL-L-CITRULLINE DEACETYLASE"/>
    <property type="match status" value="1"/>
</dbReference>
<dbReference type="CDD" id="cd03891">
    <property type="entry name" value="M20_DapE_proteobac"/>
    <property type="match status" value="1"/>
</dbReference>
<comment type="subunit">
    <text evidence="3 15">Homodimer.</text>
</comment>
<dbReference type="NCBIfam" id="NF009557">
    <property type="entry name" value="PRK13009.1"/>
    <property type="match status" value="1"/>
</dbReference>
<dbReference type="GO" id="GO:0008270">
    <property type="term" value="F:zinc ion binding"/>
    <property type="evidence" value="ECO:0007669"/>
    <property type="project" value="UniProtKB-UniRule"/>
</dbReference>
<keyword evidence="12 15" id="KW-0170">Cobalt</keyword>
<sequence length="391" mass="41619">MLTFDTANDLANPLPLAQALIRRPSVTPADAGALGVLEAALEQLGFACRRYPFGEVDNLYARRGTASPCFLFAGHTDVVPPGADADWQRPPFGGEADDGLLWGRGAADMKGAIAAMVASVQRFLDAAGEPDGSIAFLITGDEEGPAIDGTKAVLKALADEGEQFDHCLVGEPTNPNQLGDTIKSGRRGSLNCTLTVTGRQGHVAYPERAENPIPPLLTLLGRLLARKLDDGVSPFQPSNLEVTSVDVDNPTTNVIPATATARLNIRFNIAHTGDALSQWIRDEVAKSDLEFDGRVEADIHVTGEAFLTPAGAFTTLLQDCVEAETGRRPALTTGGGTSDARFIQLYAPVAEFGLVGATMHQVDEHVAISDIESLTAIYTRILTRYFQDRPA</sequence>
<gene>
    <name evidence="15" type="primary">dapE</name>
    <name evidence="17" type="ORF">C7435_0253</name>
</gene>
<evidence type="ECO:0000256" key="4">
    <source>
        <dbReference type="ARBA" id="ARBA00011921"/>
    </source>
</evidence>
<evidence type="ECO:0000256" key="3">
    <source>
        <dbReference type="ARBA" id="ARBA00011738"/>
    </source>
</evidence>
<dbReference type="InterPro" id="IPR011650">
    <property type="entry name" value="Peptidase_M20_dimer"/>
</dbReference>
<comment type="catalytic activity">
    <reaction evidence="14 15">
        <text>N-succinyl-(2S,6S)-2,6-diaminopimelate + H2O = (2S,6S)-2,6-diaminopimelate + succinate</text>
        <dbReference type="Rhea" id="RHEA:22608"/>
        <dbReference type="ChEBI" id="CHEBI:15377"/>
        <dbReference type="ChEBI" id="CHEBI:30031"/>
        <dbReference type="ChEBI" id="CHEBI:57609"/>
        <dbReference type="ChEBI" id="CHEBI:58087"/>
        <dbReference type="EC" id="3.5.1.18"/>
    </reaction>
</comment>
<evidence type="ECO:0000256" key="14">
    <source>
        <dbReference type="ARBA" id="ARBA00051301"/>
    </source>
</evidence>
<dbReference type="EMBL" id="RBIM01000001">
    <property type="protein sequence ID" value="RKR03813.1"/>
    <property type="molecule type" value="Genomic_DNA"/>
</dbReference>
<keyword evidence="7 15" id="KW-0479">Metal-binding</keyword>
<dbReference type="GO" id="GO:0009089">
    <property type="term" value="P:lysine biosynthetic process via diaminopimelate"/>
    <property type="evidence" value="ECO:0007669"/>
    <property type="project" value="UniProtKB-UniRule"/>
</dbReference>
<protein>
    <recommendedName>
        <fullName evidence="5 15">Succinyl-diaminopimelate desuccinylase</fullName>
        <shortName evidence="15">SDAP desuccinylase</shortName>
        <ecNumber evidence="4 15">3.5.1.18</ecNumber>
    </recommendedName>
    <alternativeName>
        <fullName evidence="13 15">N-succinyl-LL-2,6-diaminoheptanedioate amidohydrolase</fullName>
    </alternativeName>
</protein>
<dbReference type="GO" id="GO:0019877">
    <property type="term" value="P:diaminopimelate biosynthetic process"/>
    <property type="evidence" value="ECO:0007669"/>
    <property type="project" value="UniProtKB-UniRule"/>
</dbReference>
<dbReference type="GO" id="GO:0008777">
    <property type="term" value="F:acetylornithine deacetylase activity"/>
    <property type="evidence" value="ECO:0007669"/>
    <property type="project" value="TreeGrafter"/>
</dbReference>
<accession>A0A495DLK5</accession>
<dbReference type="RefSeq" id="WP_121209724.1">
    <property type="nucleotide sequence ID" value="NZ_RBIM01000001.1"/>
</dbReference>
<dbReference type="GO" id="GO:0006526">
    <property type="term" value="P:L-arginine biosynthetic process"/>
    <property type="evidence" value="ECO:0007669"/>
    <property type="project" value="TreeGrafter"/>
</dbReference>
<dbReference type="AlphaFoldDB" id="A0A495DLK5"/>
<proteinExistence type="inferred from homology"/>
<dbReference type="Gene3D" id="3.40.630.10">
    <property type="entry name" value="Zn peptidases"/>
    <property type="match status" value="2"/>
</dbReference>
<feature type="binding site" evidence="15">
    <location>
        <position position="143"/>
    </location>
    <ligand>
        <name>Zn(2+)</name>
        <dbReference type="ChEBI" id="CHEBI:29105"/>
        <label>2</label>
    </ligand>
</feature>
<name>A0A495DLK5_9PROT</name>
<dbReference type="InterPro" id="IPR050072">
    <property type="entry name" value="Peptidase_M20A"/>
</dbReference>
<dbReference type="NCBIfam" id="TIGR01246">
    <property type="entry name" value="dapE_proteo"/>
    <property type="match status" value="1"/>
</dbReference>
<dbReference type="Pfam" id="PF01546">
    <property type="entry name" value="Peptidase_M20"/>
    <property type="match status" value="1"/>
</dbReference>
<reference evidence="17 18" key="1">
    <citation type="submission" date="2018-10" db="EMBL/GenBank/DDBJ databases">
        <title>Genomic Encyclopedia of Type Strains, Phase IV (KMG-IV): sequencing the most valuable type-strain genomes for metagenomic binning, comparative biology and taxonomic classification.</title>
        <authorList>
            <person name="Goeker M."/>
        </authorList>
    </citation>
    <scope>NUCLEOTIDE SEQUENCE [LARGE SCALE GENOMIC DNA]</scope>
    <source>
        <strain evidence="17 18">DSM 4734</strain>
    </source>
</reference>
<comment type="function">
    <text evidence="15">Catalyzes the hydrolysis of N-succinyl-L,L-diaminopimelic acid (SDAP), forming succinate and LL-2,6-diaminopimelate (DAP), an intermediate involved in the bacterial biosynthesis of lysine and meso-diaminopimelic acid, an essential component of bacterial cell walls.</text>
</comment>
<feature type="binding site" evidence="15">
    <location>
        <position position="75"/>
    </location>
    <ligand>
        <name>Zn(2+)</name>
        <dbReference type="ChEBI" id="CHEBI:29105"/>
        <label>1</label>
    </ligand>
</feature>
<organism evidence="17 18">
    <name type="scientific">Maricaulis maris</name>
    <dbReference type="NCBI Taxonomy" id="74318"/>
    <lineage>
        <taxon>Bacteria</taxon>
        <taxon>Pseudomonadati</taxon>
        <taxon>Pseudomonadota</taxon>
        <taxon>Alphaproteobacteria</taxon>
        <taxon>Maricaulales</taxon>
        <taxon>Maricaulaceae</taxon>
        <taxon>Maricaulis</taxon>
    </lineage>
</organism>
<evidence type="ECO:0000256" key="1">
    <source>
        <dbReference type="ARBA" id="ARBA00005130"/>
    </source>
</evidence>
<dbReference type="Pfam" id="PF07687">
    <property type="entry name" value="M20_dimer"/>
    <property type="match status" value="1"/>
</dbReference>
<feature type="domain" description="Peptidase M20 dimerisation" evidence="16">
    <location>
        <begin position="185"/>
        <end position="287"/>
    </location>
</feature>
<evidence type="ECO:0000256" key="12">
    <source>
        <dbReference type="ARBA" id="ARBA00023285"/>
    </source>
</evidence>
<comment type="pathway">
    <text evidence="1 15">Amino-acid biosynthesis; L-lysine biosynthesis via DAP pathway; LL-2,6-diaminopimelate from (S)-tetrahydrodipicolinate (succinylase route): step 3/3.</text>
</comment>
<keyword evidence="8 15" id="KW-0378">Hydrolase</keyword>
<keyword evidence="10 15" id="KW-0220">Diaminopimelate biosynthesis</keyword>
<comment type="similarity">
    <text evidence="2 15">Belongs to the peptidase M20A family. DapE subfamily.</text>
</comment>
<evidence type="ECO:0000256" key="8">
    <source>
        <dbReference type="ARBA" id="ARBA00022801"/>
    </source>
</evidence>